<evidence type="ECO:0000256" key="5">
    <source>
        <dbReference type="RuleBase" id="RU361145"/>
    </source>
</evidence>
<dbReference type="InterPro" id="IPR009078">
    <property type="entry name" value="Ferritin-like_SF"/>
</dbReference>
<evidence type="ECO:0000256" key="1">
    <source>
        <dbReference type="ARBA" id="ARBA00007513"/>
    </source>
</evidence>
<evidence type="ECO:0000256" key="4">
    <source>
        <dbReference type="ARBA" id="ARBA00023004"/>
    </source>
</evidence>
<keyword evidence="8" id="KW-1185">Reference proteome</keyword>
<dbReference type="Proteomes" id="UP000695000">
    <property type="component" value="Unplaced"/>
</dbReference>
<dbReference type="RefSeq" id="XP_017770329.1">
    <property type="nucleotide sequence ID" value="XM_017914840.1"/>
</dbReference>
<dbReference type="PANTHER" id="PTHR11431">
    <property type="entry name" value="FERRITIN"/>
    <property type="match status" value="1"/>
</dbReference>
<evidence type="ECO:0000256" key="3">
    <source>
        <dbReference type="ARBA" id="ARBA00022723"/>
    </source>
</evidence>
<dbReference type="GeneID" id="108558050"/>
<evidence type="ECO:0000256" key="6">
    <source>
        <dbReference type="SAM" id="SignalP"/>
    </source>
</evidence>
<evidence type="ECO:0000313" key="8">
    <source>
        <dbReference type="Proteomes" id="UP000695000"/>
    </source>
</evidence>
<dbReference type="InterPro" id="IPR009040">
    <property type="entry name" value="Ferritin-like_diiron"/>
</dbReference>
<keyword evidence="6" id="KW-0732">Signal</keyword>
<protein>
    <recommendedName>
        <fullName evidence="5">Ferritin</fullName>
    </recommendedName>
</protein>
<comment type="function">
    <text evidence="5">Stores iron in a soluble, non-toxic, readily available form. Important for iron homeostasis. Iron is taken up in the ferrous form and deposited as ferric hydroxides after oxidation.</text>
</comment>
<sequence length="226" mass="25833">MKVFVALSVLCVAIATAQAEYNQYCYQSVAKACVSTSKSEGKIDCSARYGGIDGVLSDLQKYVNTHITRSYEFLLMSTHYANYEKNRAGFEKLLRGYSDEKWNNAIELIKYISKRGGRMDFNKVKLFNKTEDYNVVYEMNEIETLAMALDIEKDMAHDANKIHSEASHKNNDHYDPEVLQYIEEEFAERQAESIRTLAGHTTDLKKLLSGPDSSLALYLFDEMLQK</sequence>
<feature type="signal peptide" evidence="6">
    <location>
        <begin position="1"/>
        <end position="19"/>
    </location>
</feature>
<dbReference type="Gene3D" id="1.20.1260.10">
    <property type="match status" value="1"/>
</dbReference>
<evidence type="ECO:0000256" key="2">
    <source>
        <dbReference type="ARBA" id="ARBA00022434"/>
    </source>
</evidence>
<proteinExistence type="inferred from homology"/>
<comment type="similarity">
    <text evidence="1 5">Belongs to the ferritin family.</text>
</comment>
<dbReference type="InterPro" id="IPR008331">
    <property type="entry name" value="Ferritin_DPS_dom"/>
</dbReference>
<keyword evidence="4 5" id="KW-0408">Iron</keyword>
<keyword evidence="3 5" id="KW-0479">Metal-binding</keyword>
<dbReference type="InterPro" id="IPR001519">
    <property type="entry name" value="Ferritin"/>
</dbReference>
<accession>A0ABM1M6X9</accession>
<gene>
    <name evidence="9" type="primary">LOC108558050</name>
</gene>
<keyword evidence="2 5" id="KW-0409">Iron storage</keyword>
<dbReference type="PANTHER" id="PTHR11431:SF51">
    <property type="entry name" value="FERRITIN"/>
    <property type="match status" value="1"/>
</dbReference>
<dbReference type="PROSITE" id="PS50905">
    <property type="entry name" value="FERRITIN_LIKE"/>
    <property type="match status" value="1"/>
</dbReference>
<dbReference type="InterPro" id="IPR012347">
    <property type="entry name" value="Ferritin-like"/>
</dbReference>
<name>A0ABM1M6X9_NICVS</name>
<reference evidence="9" key="1">
    <citation type="submission" date="2025-08" db="UniProtKB">
        <authorList>
            <consortium name="RefSeq"/>
        </authorList>
    </citation>
    <scope>IDENTIFICATION</scope>
    <source>
        <tissue evidence="9">Whole Larva</tissue>
    </source>
</reference>
<dbReference type="SUPFAM" id="SSF47240">
    <property type="entry name" value="Ferritin-like"/>
    <property type="match status" value="1"/>
</dbReference>
<feature type="chain" id="PRO_5045786245" description="Ferritin" evidence="6">
    <location>
        <begin position="20"/>
        <end position="226"/>
    </location>
</feature>
<dbReference type="CDD" id="cd01056">
    <property type="entry name" value="Euk_Ferritin"/>
    <property type="match status" value="1"/>
</dbReference>
<evidence type="ECO:0000313" key="9">
    <source>
        <dbReference type="RefSeq" id="XP_017770329.1"/>
    </source>
</evidence>
<evidence type="ECO:0000259" key="7">
    <source>
        <dbReference type="PROSITE" id="PS50905"/>
    </source>
</evidence>
<dbReference type="Pfam" id="PF00210">
    <property type="entry name" value="Ferritin"/>
    <property type="match status" value="1"/>
</dbReference>
<feature type="domain" description="Ferritin-like diiron" evidence="7">
    <location>
        <begin position="49"/>
        <end position="208"/>
    </location>
</feature>
<organism evidence="8 9">
    <name type="scientific">Nicrophorus vespilloides</name>
    <name type="common">Boreal carrion beetle</name>
    <dbReference type="NCBI Taxonomy" id="110193"/>
    <lineage>
        <taxon>Eukaryota</taxon>
        <taxon>Metazoa</taxon>
        <taxon>Ecdysozoa</taxon>
        <taxon>Arthropoda</taxon>
        <taxon>Hexapoda</taxon>
        <taxon>Insecta</taxon>
        <taxon>Pterygota</taxon>
        <taxon>Neoptera</taxon>
        <taxon>Endopterygota</taxon>
        <taxon>Coleoptera</taxon>
        <taxon>Polyphaga</taxon>
        <taxon>Staphyliniformia</taxon>
        <taxon>Silphidae</taxon>
        <taxon>Nicrophorinae</taxon>
        <taxon>Nicrophorus</taxon>
    </lineage>
</organism>